<dbReference type="Pfam" id="PF09557">
    <property type="entry name" value="DUF2382"/>
    <property type="match status" value="1"/>
</dbReference>
<protein>
    <submittedName>
        <fullName evidence="2">YsnF/AvaK domain-containing protein</fullName>
    </submittedName>
</protein>
<dbReference type="InterPro" id="IPR052967">
    <property type="entry name" value="Stress_Response_Assoc"/>
</dbReference>
<evidence type="ECO:0000259" key="1">
    <source>
        <dbReference type="Pfam" id="PF09557"/>
    </source>
</evidence>
<dbReference type="PANTHER" id="PTHR38463">
    <property type="entry name" value="STRESS RESPONSE PROTEIN YSNF"/>
    <property type="match status" value="1"/>
</dbReference>
<evidence type="ECO:0000313" key="3">
    <source>
        <dbReference type="Proteomes" id="UP000595857"/>
    </source>
</evidence>
<proteinExistence type="predicted"/>
<gene>
    <name evidence="2" type="ORF">JI748_14140</name>
</gene>
<organism evidence="2 3">
    <name type="scientific">Devosia rhizoryzae</name>
    <dbReference type="NCBI Taxonomy" id="2774137"/>
    <lineage>
        <taxon>Bacteria</taxon>
        <taxon>Pseudomonadati</taxon>
        <taxon>Pseudomonadota</taxon>
        <taxon>Alphaproteobacteria</taxon>
        <taxon>Hyphomicrobiales</taxon>
        <taxon>Devosiaceae</taxon>
        <taxon>Devosia</taxon>
    </lineage>
</organism>
<reference evidence="2 3" key="1">
    <citation type="submission" date="2021-01" db="EMBL/GenBank/DDBJ databases">
        <title>Genome seq and assembly of Devosia sp. LEGU1.</title>
        <authorList>
            <person name="Chhetri G."/>
        </authorList>
    </citation>
    <scope>NUCLEOTIDE SEQUENCE [LARGE SCALE GENOMIC DNA]</scope>
    <source>
        <strain evidence="2 3">LEGU1</strain>
    </source>
</reference>
<sequence>MSQYSASASTTLSAIFDSQHDAQRAVDRLIEAGISRDSISLMPGYESDTPVAERREQHQGFFSALADFFMPDEDRYSYAEGLSRGGYLVAVSNLPAAHYDVALHILDDEGSIDLNEREESWRSEGWTGYQAGTSEALGYGAGSTTGSTTTSSTGSFGAAGSADYASDNTLSSRSDEDVIPVVDERLVVGKRDVNLGRVRVRSYIREEGVSENVNLHEERVNIERRPVDRPVSDADIAFQDRTIEAEEHAEQAVVGKEARVTEEIALRKDVSDRQETINDTVRKTEVEIEDDRDALDRQSINRR</sequence>
<evidence type="ECO:0000313" key="2">
    <source>
        <dbReference type="EMBL" id="QQR38878.1"/>
    </source>
</evidence>
<dbReference type="EMBL" id="CP068046">
    <property type="protein sequence ID" value="QQR38878.1"/>
    <property type="molecule type" value="Genomic_DNA"/>
</dbReference>
<dbReference type="InterPro" id="IPR019060">
    <property type="entry name" value="DUF2382"/>
</dbReference>
<dbReference type="Proteomes" id="UP000595857">
    <property type="component" value="Chromosome"/>
</dbReference>
<dbReference type="PANTHER" id="PTHR38463:SF1">
    <property type="entry name" value="STRESS RESPONSE PROTEIN YSNF"/>
    <property type="match status" value="1"/>
</dbReference>
<feature type="domain" description="DUF2382" evidence="1">
    <location>
        <begin position="179"/>
        <end position="288"/>
    </location>
</feature>
<keyword evidence="3" id="KW-1185">Reference proteome</keyword>
<name>A0ABX7C4Z2_9HYPH</name>
<dbReference type="RefSeq" id="WP_201631969.1">
    <property type="nucleotide sequence ID" value="NZ_CP068046.1"/>
</dbReference>
<accession>A0ABX7C4Z2</accession>